<protein>
    <submittedName>
        <fullName evidence="2">Uncharacterized protein</fullName>
    </submittedName>
</protein>
<keyword evidence="3" id="KW-1185">Reference proteome</keyword>
<dbReference type="EMBL" id="BAABDI010000010">
    <property type="protein sequence ID" value="GAA3972664.1"/>
    <property type="molecule type" value="Genomic_DNA"/>
</dbReference>
<organism evidence="2 3">
    <name type="scientific">Hymenobacter antarcticus</name>
    <dbReference type="NCBI Taxonomy" id="486270"/>
    <lineage>
        <taxon>Bacteria</taxon>
        <taxon>Pseudomonadati</taxon>
        <taxon>Bacteroidota</taxon>
        <taxon>Cytophagia</taxon>
        <taxon>Cytophagales</taxon>
        <taxon>Hymenobacteraceae</taxon>
        <taxon>Hymenobacter</taxon>
    </lineage>
</organism>
<gene>
    <name evidence="2" type="ORF">GCM10022407_18110</name>
</gene>
<feature type="region of interest" description="Disordered" evidence="1">
    <location>
        <begin position="84"/>
        <end position="111"/>
    </location>
</feature>
<sequence length="123" mass="13936">MKKWNKKINELNGLESNFIDSQIIVKNNGRNEAGIEKCWQVIGLKKSVGNCPKKEAVKGHCNKSRPPNHEVRVPNALLKEAGAKAKIQSSRRFSLPGKGANRQPRKRLRSSRQILRESRGVWI</sequence>
<accession>A0ABP7PX91</accession>
<dbReference type="Proteomes" id="UP001501556">
    <property type="component" value="Unassembled WGS sequence"/>
</dbReference>
<dbReference type="RefSeq" id="WP_345123327.1">
    <property type="nucleotide sequence ID" value="NZ_BAABDI010000010.1"/>
</dbReference>
<evidence type="ECO:0000313" key="2">
    <source>
        <dbReference type="EMBL" id="GAA3972664.1"/>
    </source>
</evidence>
<evidence type="ECO:0000313" key="3">
    <source>
        <dbReference type="Proteomes" id="UP001501556"/>
    </source>
</evidence>
<name>A0ABP7PX91_9BACT</name>
<proteinExistence type="predicted"/>
<reference evidence="3" key="1">
    <citation type="journal article" date="2019" name="Int. J. Syst. Evol. Microbiol.">
        <title>The Global Catalogue of Microorganisms (GCM) 10K type strain sequencing project: providing services to taxonomists for standard genome sequencing and annotation.</title>
        <authorList>
            <consortium name="The Broad Institute Genomics Platform"/>
            <consortium name="The Broad Institute Genome Sequencing Center for Infectious Disease"/>
            <person name="Wu L."/>
            <person name="Ma J."/>
        </authorList>
    </citation>
    <scope>NUCLEOTIDE SEQUENCE [LARGE SCALE GENOMIC DNA]</scope>
    <source>
        <strain evidence="3">JCM 17217</strain>
    </source>
</reference>
<comment type="caution">
    <text evidence="2">The sequence shown here is derived from an EMBL/GenBank/DDBJ whole genome shotgun (WGS) entry which is preliminary data.</text>
</comment>
<evidence type="ECO:0000256" key="1">
    <source>
        <dbReference type="SAM" id="MobiDB-lite"/>
    </source>
</evidence>